<dbReference type="Pfam" id="PF08447">
    <property type="entry name" value="PAS_3"/>
    <property type="match status" value="1"/>
</dbReference>
<dbReference type="GO" id="GO:0004673">
    <property type="term" value="F:protein histidine kinase activity"/>
    <property type="evidence" value="ECO:0007669"/>
    <property type="project" value="UniProtKB-EC"/>
</dbReference>
<dbReference type="OrthoDB" id="344644at2"/>
<evidence type="ECO:0000256" key="2">
    <source>
        <dbReference type="ARBA" id="ARBA00012438"/>
    </source>
</evidence>
<comment type="caution">
    <text evidence="7">The sequence shown here is derived from an EMBL/GenBank/DDBJ whole genome shotgun (WGS) entry which is preliminary data.</text>
</comment>
<dbReference type="RefSeq" id="WP_132291344.1">
    <property type="nucleotide sequence ID" value="NZ_SMFU01000008.1"/>
</dbReference>
<dbReference type="PANTHER" id="PTHR43304:SF1">
    <property type="entry name" value="PAC DOMAIN-CONTAINING PROTEIN"/>
    <property type="match status" value="1"/>
</dbReference>
<proteinExistence type="predicted"/>
<dbReference type="InterPro" id="IPR000014">
    <property type="entry name" value="PAS"/>
</dbReference>
<evidence type="ECO:0000256" key="5">
    <source>
        <dbReference type="ARBA" id="ARBA00022777"/>
    </source>
</evidence>
<dbReference type="CDD" id="cd00130">
    <property type="entry name" value="PAS"/>
    <property type="match status" value="2"/>
</dbReference>
<comment type="catalytic activity">
    <reaction evidence="1">
        <text>ATP + protein L-histidine = ADP + protein N-phospho-L-histidine.</text>
        <dbReference type="EC" id="2.7.13.3"/>
    </reaction>
</comment>
<dbReference type="Gene3D" id="3.30.450.20">
    <property type="entry name" value="PAS domain"/>
    <property type="match status" value="2"/>
</dbReference>
<gene>
    <name evidence="7" type="ORF">CLV83_2043</name>
</gene>
<dbReference type="NCBIfam" id="TIGR00229">
    <property type="entry name" value="sensory_box"/>
    <property type="match status" value="2"/>
</dbReference>
<evidence type="ECO:0000313" key="8">
    <source>
        <dbReference type="Proteomes" id="UP000294546"/>
    </source>
</evidence>
<dbReference type="SMART" id="SM00091">
    <property type="entry name" value="PAS"/>
    <property type="match status" value="2"/>
</dbReference>
<dbReference type="InterPro" id="IPR013655">
    <property type="entry name" value="PAS_fold_3"/>
</dbReference>
<evidence type="ECO:0000256" key="3">
    <source>
        <dbReference type="ARBA" id="ARBA00022553"/>
    </source>
</evidence>
<keyword evidence="5" id="KW-0418">Kinase</keyword>
<dbReference type="InterPro" id="IPR035965">
    <property type="entry name" value="PAS-like_dom_sf"/>
</dbReference>
<dbReference type="EC" id="2.7.13.3" evidence="2"/>
<dbReference type="AlphaFoldDB" id="A0A4R1GJX2"/>
<name>A0A4R1GJX2_9GAMM</name>
<keyword evidence="8" id="KW-1185">Reference proteome</keyword>
<evidence type="ECO:0000259" key="6">
    <source>
        <dbReference type="PROSITE" id="PS50112"/>
    </source>
</evidence>
<evidence type="ECO:0000256" key="1">
    <source>
        <dbReference type="ARBA" id="ARBA00000085"/>
    </source>
</evidence>
<feature type="domain" description="PAS" evidence="6">
    <location>
        <begin position="135"/>
        <end position="210"/>
    </location>
</feature>
<organism evidence="7 8">
    <name type="scientific">Marinobacterium mangrovicola</name>
    <dbReference type="NCBI Taxonomy" id="1476959"/>
    <lineage>
        <taxon>Bacteria</taxon>
        <taxon>Pseudomonadati</taxon>
        <taxon>Pseudomonadota</taxon>
        <taxon>Gammaproteobacteria</taxon>
        <taxon>Oceanospirillales</taxon>
        <taxon>Oceanospirillaceae</taxon>
        <taxon>Marinobacterium</taxon>
    </lineage>
</organism>
<accession>A0A4R1GJX2</accession>
<dbReference type="Pfam" id="PF08448">
    <property type="entry name" value="PAS_4"/>
    <property type="match status" value="1"/>
</dbReference>
<evidence type="ECO:0000313" key="7">
    <source>
        <dbReference type="EMBL" id="TCK07185.1"/>
    </source>
</evidence>
<dbReference type="InterPro" id="IPR052162">
    <property type="entry name" value="Sensor_kinase/Photoreceptor"/>
</dbReference>
<dbReference type="PANTHER" id="PTHR43304">
    <property type="entry name" value="PHYTOCHROME-LIKE PROTEIN CPH1"/>
    <property type="match status" value="1"/>
</dbReference>
<keyword evidence="3" id="KW-0597">Phosphoprotein</keyword>
<reference evidence="7 8" key="1">
    <citation type="submission" date="2019-03" db="EMBL/GenBank/DDBJ databases">
        <title>Genomic Encyclopedia of Archaeal and Bacterial Type Strains, Phase II (KMG-II): from individual species to whole genera.</title>
        <authorList>
            <person name="Goeker M."/>
        </authorList>
    </citation>
    <scope>NUCLEOTIDE SEQUENCE [LARGE SCALE GENOMIC DNA]</scope>
    <source>
        <strain evidence="7 8">DSM 27697</strain>
    </source>
</reference>
<dbReference type="SUPFAM" id="SSF55785">
    <property type="entry name" value="PYP-like sensor domain (PAS domain)"/>
    <property type="match status" value="2"/>
</dbReference>
<protein>
    <recommendedName>
        <fullName evidence="2">histidine kinase</fullName>
        <ecNumber evidence="2">2.7.13.3</ecNumber>
    </recommendedName>
</protein>
<evidence type="ECO:0000256" key="4">
    <source>
        <dbReference type="ARBA" id="ARBA00022679"/>
    </source>
</evidence>
<dbReference type="EMBL" id="SMFU01000008">
    <property type="protein sequence ID" value="TCK07185.1"/>
    <property type="molecule type" value="Genomic_DNA"/>
</dbReference>
<sequence length="272" mass="31106">MSLLKPAWLRRDKTVVDPQALLDSLDEAILVIDQHETILQANRRWQQLLDGEPFIGAPLHRYLHPRDHNLWREQLEQLRKGERPAPVWLRLLSDSELHWCELRAQPLNNDSDWPVSLSLCDITPQVRKDQQRDASHRSLSQLMANLPVMLYRARNNRNWSMEYVSEGCLEVTGYSADALVNQPRLSYGALIHPEDASPVWDQVQEALHRRESFDLHYRIHHADGSEREVSEKGQGIYSESGTVLGVEGVIFTLEAQGTPSQARPSSALSLES</sequence>
<dbReference type="InterPro" id="IPR013656">
    <property type="entry name" value="PAS_4"/>
</dbReference>
<keyword evidence="4" id="KW-0808">Transferase</keyword>
<dbReference type="PROSITE" id="PS50112">
    <property type="entry name" value="PAS"/>
    <property type="match status" value="1"/>
</dbReference>
<dbReference type="Proteomes" id="UP000294546">
    <property type="component" value="Unassembled WGS sequence"/>
</dbReference>